<dbReference type="AlphaFoldDB" id="A0A0M8MJJ5"/>
<evidence type="ECO:0000259" key="6">
    <source>
        <dbReference type="PROSITE" id="PS51266"/>
    </source>
</evidence>
<dbReference type="InterPro" id="IPR008913">
    <property type="entry name" value="Znf_CHY"/>
</dbReference>
<evidence type="ECO:0000313" key="7">
    <source>
        <dbReference type="EMBL" id="KOS13766.1"/>
    </source>
</evidence>
<accession>A0A0M8MJJ5</accession>
<dbReference type="GeneID" id="28728192"/>
<dbReference type="STRING" id="77020.A0A0M8MJJ5"/>
<evidence type="ECO:0000256" key="1">
    <source>
        <dbReference type="ARBA" id="ARBA00022723"/>
    </source>
</evidence>
<evidence type="ECO:0000313" key="8">
    <source>
        <dbReference type="Proteomes" id="UP000037751"/>
    </source>
</evidence>
<keyword evidence="1" id="KW-0479">Metal-binding</keyword>
<dbReference type="InterPro" id="IPR037274">
    <property type="entry name" value="Znf_CHY_sf"/>
</dbReference>
<comment type="caution">
    <text evidence="7">The sequence shown here is derived from an EMBL/GenBank/DDBJ whole genome shotgun (WGS) entry which is preliminary data.</text>
</comment>
<evidence type="ECO:0000256" key="3">
    <source>
        <dbReference type="ARBA" id="ARBA00022833"/>
    </source>
</evidence>
<gene>
    <name evidence="7" type="ORF">Malapachy_1819</name>
</gene>
<keyword evidence="3" id="KW-0862">Zinc</keyword>
<protein>
    <submittedName>
        <fullName evidence="7">Zinc finger protein</fullName>
    </submittedName>
</protein>
<evidence type="ECO:0000256" key="5">
    <source>
        <dbReference type="SAM" id="MobiDB-lite"/>
    </source>
</evidence>
<proteinExistence type="predicted"/>
<dbReference type="GO" id="GO:0008270">
    <property type="term" value="F:zinc ion binding"/>
    <property type="evidence" value="ECO:0007669"/>
    <property type="project" value="UniProtKB-KW"/>
</dbReference>
<feature type="region of interest" description="Disordered" evidence="5">
    <location>
        <begin position="142"/>
        <end position="164"/>
    </location>
</feature>
<reference evidence="7 8" key="1">
    <citation type="submission" date="2015-07" db="EMBL/GenBank/DDBJ databases">
        <title>Draft Genome Sequence of Malassezia furfur CBS1878 and Malassezia pachydermatis CBS1879.</title>
        <authorList>
            <person name="Triana S."/>
            <person name="Ohm R."/>
            <person name="Gonzalez A."/>
            <person name="DeCock H."/>
            <person name="Restrepo S."/>
            <person name="Celis A."/>
        </authorList>
    </citation>
    <scope>NUCLEOTIDE SEQUENCE [LARGE SCALE GENOMIC DNA]</scope>
    <source>
        <strain evidence="7 8">CBS 1879</strain>
    </source>
</reference>
<evidence type="ECO:0000256" key="4">
    <source>
        <dbReference type="PROSITE-ProRule" id="PRU00601"/>
    </source>
</evidence>
<dbReference type="OrthoDB" id="411372at2759"/>
<keyword evidence="8" id="KW-1185">Reference proteome</keyword>
<dbReference type="PANTHER" id="PTHR28082">
    <property type="entry name" value="ZINC FINGER PROTEIN"/>
    <property type="match status" value="1"/>
</dbReference>
<dbReference type="Pfam" id="PF05495">
    <property type="entry name" value="zf-CHY"/>
    <property type="match status" value="1"/>
</dbReference>
<dbReference type="VEuPathDB" id="FungiDB:Malapachy_1819"/>
<keyword evidence="2 4" id="KW-0863">Zinc-finger</keyword>
<dbReference type="GO" id="GO:0005758">
    <property type="term" value="C:mitochondrial intermembrane space"/>
    <property type="evidence" value="ECO:0007669"/>
    <property type="project" value="TreeGrafter"/>
</dbReference>
<feature type="domain" description="CHY-type" evidence="6">
    <location>
        <begin position="1"/>
        <end position="71"/>
    </location>
</feature>
<dbReference type="RefSeq" id="XP_017991398.1">
    <property type="nucleotide sequence ID" value="XM_018136317.1"/>
</dbReference>
<dbReference type="GO" id="GO:0045041">
    <property type="term" value="P:protein import into mitochondrial intermembrane space"/>
    <property type="evidence" value="ECO:0007669"/>
    <property type="project" value="TreeGrafter"/>
</dbReference>
<dbReference type="EMBL" id="LGAV01000005">
    <property type="protein sequence ID" value="KOS13766.1"/>
    <property type="molecule type" value="Genomic_DNA"/>
</dbReference>
<sequence>MCKHILNAQVAIRAPCCKKFFDCPQCHAETQSHPLAKTTELAFLCKKCRRAFRKDMAQYEAADEYCPHCDNHYVIEAKTPQLMLQVEGEDGRVDPSMIRDDRVKERAATSKEGEAIDHGGYQAAAMEFQQNIAQGRMNCSQAASSSNTIPPSLMEFNDEDLDWD</sequence>
<dbReference type="InterPro" id="IPR052604">
    <property type="entry name" value="Mito_Tim_assembly_helper"/>
</dbReference>
<dbReference type="SUPFAM" id="SSF161219">
    <property type="entry name" value="CHY zinc finger-like"/>
    <property type="match status" value="1"/>
</dbReference>
<dbReference type="Proteomes" id="UP000037751">
    <property type="component" value="Unassembled WGS sequence"/>
</dbReference>
<evidence type="ECO:0000256" key="2">
    <source>
        <dbReference type="ARBA" id="ARBA00022771"/>
    </source>
</evidence>
<name>A0A0M8MJJ5_9BASI</name>
<dbReference type="PROSITE" id="PS51266">
    <property type="entry name" value="ZF_CHY"/>
    <property type="match status" value="1"/>
</dbReference>
<dbReference type="PANTHER" id="PTHR28082:SF2">
    <property type="entry name" value="CHY-TYPE DOMAIN-CONTAINING PROTEIN"/>
    <property type="match status" value="1"/>
</dbReference>
<organism evidence="7 8">
    <name type="scientific">Malassezia pachydermatis</name>
    <dbReference type="NCBI Taxonomy" id="77020"/>
    <lineage>
        <taxon>Eukaryota</taxon>
        <taxon>Fungi</taxon>
        <taxon>Dikarya</taxon>
        <taxon>Basidiomycota</taxon>
        <taxon>Ustilaginomycotina</taxon>
        <taxon>Malasseziomycetes</taxon>
        <taxon>Malasseziales</taxon>
        <taxon>Malasseziaceae</taxon>
        <taxon>Malassezia</taxon>
    </lineage>
</organism>